<dbReference type="SMART" id="SM00248">
    <property type="entry name" value="ANK"/>
    <property type="match status" value="5"/>
</dbReference>
<dbReference type="OMA" id="PWYGDIL"/>
<proteinExistence type="predicted"/>
<dbReference type="VEuPathDB" id="FungiDB:JI435_047910"/>
<evidence type="ECO:0000256" key="2">
    <source>
        <dbReference type="ARBA" id="ARBA00023043"/>
    </source>
</evidence>
<evidence type="ECO:0000256" key="3">
    <source>
        <dbReference type="PROSITE-ProRule" id="PRU00023"/>
    </source>
</evidence>
<dbReference type="PROSITE" id="PS50297">
    <property type="entry name" value="ANK_REP_REGION"/>
    <property type="match status" value="2"/>
</dbReference>
<dbReference type="PANTHER" id="PTHR24198:SF165">
    <property type="entry name" value="ANKYRIN REPEAT-CONTAINING PROTEIN-RELATED"/>
    <property type="match status" value="1"/>
</dbReference>
<sequence length="299" mass="32702">MPSIYPSNLPGPDESARGVGDVLIGEDKAYSLLKACFSGDDTTLRSLLSQPQWIQTILEEPNTIYSVWVVRGVPKASARPTLNIERCLTLAAANGRAAAVSALLSFAKSQSIDTSTFMTRPLIKHAIGAGNAAVFKALVHADPRIINLPLGHRALPLFEAVRRRKYEVAAVLLDHKANPSHPINYGPYRSSLMFQAVSGGPRMIKMLIAHGFPVNGTAALHTAAKLEELETMRLLLQHGADMNEALDQWRNWTPMHFATSEGQLEAVELLQEWGAHSDFKDEDGKTAAQILEESKAVKY</sequence>
<evidence type="ECO:0000313" key="5">
    <source>
        <dbReference type="Proteomes" id="UP000663193"/>
    </source>
</evidence>
<name>A0A7U2I6L9_PHANO</name>
<dbReference type="Gene3D" id="1.25.40.20">
    <property type="entry name" value="Ankyrin repeat-containing domain"/>
    <property type="match status" value="1"/>
</dbReference>
<accession>A0A7U2I6L9</accession>
<evidence type="ECO:0000256" key="1">
    <source>
        <dbReference type="ARBA" id="ARBA00022737"/>
    </source>
</evidence>
<dbReference type="EMBL" id="CP069035">
    <property type="protein sequence ID" value="QRD01807.1"/>
    <property type="molecule type" value="Genomic_DNA"/>
</dbReference>
<evidence type="ECO:0000313" key="4">
    <source>
        <dbReference type="EMBL" id="QRD01807.1"/>
    </source>
</evidence>
<dbReference type="RefSeq" id="XP_001795203.1">
    <property type="nucleotide sequence ID" value="XM_001795151.1"/>
</dbReference>
<dbReference type="KEGG" id="pno:SNOG_04791"/>
<dbReference type="SUPFAM" id="SSF48403">
    <property type="entry name" value="Ankyrin repeat"/>
    <property type="match status" value="1"/>
</dbReference>
<protein>
    <recommendedName>
        <fullName evidence="6">Ankyrin</fullName>
    </recommendedName>
</protein>
<keyword evidence="1" id="KW-0677">Repeat</keyword>
<dbReference type="AlphaFoldDB" id="A0A7U2I6L9"/>
<dbReference type="OrthoDB" id="5369447at2759"/>
<dbReference type="Proteomes" id="UP000663193">
    <property type="component" value="Chromosome 13"/>
</dbReference>
<dbReference type="PROSITE" id="PS50088">
    <property type="entry name" value="ANK_REPEAT"/>
    <property type="match status" value="2"/>
</dbReference>
<organism evidence="4 5">
    <name type="scientific">Phaeosphaeria nodorum (strain SN15 / ATCC MYA-4574 / FGSC 10173)</name>
    <name type="common">Glume blotch fungus</name>
    <name type="synonym">Parastagonospora nodorum</name>
    <dbReference type="NCBI Taxonomy" id="321614"/>
    <lineage>
        <taxon>Eukaryota</taxon>
        <taxon>Fungi</taxon>
        <taxon>Dikarya</taxon>
        <taxon>Ascomycota</taxon>
        <taxon>Pezizomycotina</taxon>
        <taxon>Dothideomycetes</taxon>
        <taxon>Pleosporomycetidae</taxon>
        <taxon>Pleosporales</taxon>
        <taxon>Pleosporineae</taxon>
        <taxon>Phaeosphaeriaceae</taxon>
        <taxon>Parastagonospora</taxon>
    </lineage>
</organism>
<dbReference type="InterPro" id="IPR002110">
    <property type="entry name" value="Ankyrin_rpt"/>
</dbReference>
<dbReference type="Pfam" id="PF12796">
    <property type="entry name" value="Ank_2"/>
    <property type="match status" value="1"/>
</dbReference>
<feature type="repeat" description="ANK" evidence="3">
    <location>
        <begin position="250"/>
        <end position="282"/>
    </location>
</feature>
<feature type="repeat" description="ANK" evidence="3">
    <location>
        <begin position="215"/>
        <end position="247"/>
    </location>
</feature>
<gene>
    <name evidence="4" type="ORF">JI435_047910</name>
</gene>
<keyword evidence="2 3" id="KW-0040">ANK repeat</keyword>
<reference evidence="5" key="1">
    <citation type="journal article" date="2021" name="BMC Genomics">
        <title>Chromosome-level genome assembly and manually-curated proteome of model necrotroph Parastagonospora nodorum Sn15 reveals a genome-wide trove of candidate effector homologs, and redundancy of virulence-related functions within an accessory chromosome.</title>
        <authorList>
            <person name="Bertazzoni S."/>
            <person name="Jones D.A.B."/>
            <person name="Phan H.T."/>
            <person name="Tan K.-C."/>
            <person name="Hane J.K."/>
        </authorList>
    </citation>
    <scope>NUCLEOTIDE SEQUENCE [LARGE SCALE GENOMIC DNA]</scope>
    <source>
        <strain evidence="5">SN15 / ATCC MYA-4574 / FGSC 10173)</strain>
    </source>
</reference>
<evidence type="ECO:0008006" key="6">
    <source>
        <dbReference type="Google" id="ProtNLM"/>
    </source>
</evidence>
<keyword evidence="5" id="KW-1185">Reference proteome</keyword>
<dbReference type="InterPro" id="IPR036770">
    <property type="entry name" value="Ankyrin_rpt-contain_sf"/>
</dbReference>
<dbReference type="PANTHER" id="PTHR24198">
    <property type="entry name" value="ANKYRIN REPEAT AND PROTEIN KINASE DOMAIN-CONTAINING PROTEIN"/>
    <property type="match status" value="1"/>
</dbReference>